<proteinExistence type="predicted"/>
<organism evidence="1 2">
    <name type="scientific">Pseudoxanthomonas wuyuanensis</name>
    <dbReference type="NCBI Taxonomy" id="1073196"/>
    <lineage>
        <taxon>Bacteria</taxon>
        <taxon>Pseudomonadati</taxon>
        <taxon>Pseudomonadota</taxon>
        <taxon>Gammaproteobacteria</taxon>
        <taxon>Lysobacterales</taxon>
        <taxon>Lysobacteraceae</taxon>
        <taxon>Pseudoxanthomonas</taxon>
    </lineage>
</organism>
<dbReference type="InterPro" id="IPR006521">
    <property type="entry name" value="Tail_protein_I"/>
</dbReference>
<reference evidence="1 2" key="1">
    <citation type="submission" date="2017-09" db="EMBL/GenBank/DDBJ databases">
        <authorList>
            <person name="Ehlers B."/>
            <person name="Leendertz F.H."/>
        </authorList>
    </citation>
    <scope>NUCLEOTIDE SEQUENCE [LARGE SCALE GENOMIC DNA]</scope>
    <source>
        <strain evidence="1 2">CGMCC 1.10978</strain>
    </source>
</reference>
<dbReference type="Proteomes" id="UP000219374">
    <property type="component" value="Unassembled WGS sequence"/>
</dbReference>
<dbReference type="AlphaFoldDB" id="A0A286D4V1"/>
<dbReference type="EMBL" id="OCND01000002">
    <property type="protein sequence ID" value="SOD53673.1"/>
    <property type="molecule type" value="Genomic_DNA"/>
</dbReference>
<dbReference type="Pfam" id="PF09684">
    <property type="entry name" value="Tail_P2_I"/>
    <property type="match status" value="1"/>
</dbReference>
<accession>A0A286D4V1</accession>
<name>A0A286D4V1_9GAMM</name>
<dbReference type="NCBIfam" id="TIGR01634">
    <property type="entry name" value="tail_P2_I"/>
    <property type="match status" value="1"/>
</dbReference>
<keyword evidence="2" id="KW-1185">Reference proteome</keyword>
<sequence length="186" mass="20867">MAAWMNSLLPPNASKAERAIEQAMARLADVPMRHRHVWNPDECPIELLPWLAWALSIDAWRSSWPEHIKRSRVRNAIEIQRRKGTAESVRQVVAAFGGAVQLREWWQLEPPGPPHTFEMVLTLQGEGGETATAQYVEDVIAEVERTKPVRSHFTFTQGLQGIGGIGVGGAARAAVYRRFYLQAFDA</sequence>
<protein>
    <submittedName>
        <fullName evidence="1">Phage tail protein, P2 protein I family</fullName>
    </submittedName>
</protein>
<evidence type="ECO:0000313" key="2">
    <source>
        <dbReference type="Proteomes" id="UP000219374"/>
    </source>
</evidence>
<gene>
    <name evidence="1" type="ORF">SAMN06296416_102530</name>
</gene>
<evidence type="ECO:0000313" key="1">
    <source>
        <dbReference type="EMBL" id="SOD53673.1"/>
    </source>
</evidence>